<dbReference type="Proteomes" id="UP001217089">
    <property type="component" value="Unassembled WGS sequence"/>
</dbReference>
<comment type="caution">
    <text evidence="6">The sequence shown here is derived from an EMBL/GenBank/DDBJ whole genome shotgun (WGS) entry which is preliminary data.</text>
</comment>
<dbReference type="EMBL" id="JARBDR010000923">
    <property type="protein sequence ID" value="KAJ8297898.1"/>
    <property type="molecule type" value="Genomic_DNA"/>
</dbReference>
<evidence type="ECO:0000256" key="2">
    <source>
        <dbReference type="ARBA" id="ARBA00022692"/>
    </source>
</evidence>
<evidence type="ECO:0000259" key="5">
    <source>
        <dbReference type="Pfam" id="PF01094"/>
    </source>
</evidence>
<keyword evidence="3" id="KW-1133">Transmembrane helix</keyword>
<proteinExistence type="predicted"/>
<organism evidence="6 7">
    <name type="scientific">Tegillarca granosa</name>
    <name type="common">Malaysian cockle</name>
    <name type="synonym">Anadara granosa</name>
    <dbReference type="NCBI Taxonomy" id="220873"/>
    <lineage>
        <taxon>Eukaryota</taxon>
        <taxon>Metazoa</taxon>
        <taxon>Spiralia</taxon>
        <taxon>Lophotrochozoa</taxon>
        <taxon>Mollusca</taxon>
        <taxon>Bivalvia</taxon>
        <taxon>Autobranchia</taxon>
        <taxon>Pteriomorphia</taxon>
        <taxon>Arcoida</taxon>
        <taxon>Arcoidea</taxon>
        <taxon>Arcidae</taxon>
        <taxon>Tegillarca</taxon>
    </lineage>
</organism>
<reference evidence="6 7" key="1">
    <citation type="submission" date="2022-12" db="EMBL/GenBank/DDBJ databases">
        <title>Chromosome-level genome of Tegillarca granosa.</title>
        <authorList>
            <person name="Kim J."/>
        </authorList>
    </citation>
    <scope>NUCLEOTIDE SEQUENCE [LARGE SCALE GENOMIC DNA]</scope>
    <source>
        <strain evidence="6">Teg-2019</strain>
        <tissue evidence="6">Adductor muscle</tissue>
    </source>
</reference>
<dbReference type="InterPro" id="IPR001828">
    <property type="entry name" value="ANF_lig-bd_rcpt"/>
</dbReference>
<feature type="domain" description="Receptor ligand binding region" evidence="5">
    <location>
        <begin position="34"/>
        <end position="208"/>
    </location>
</feature>
<evidence type="ECO:0000313" key="6">
    <source>
        <dbReference type="EMBL" id="KAJ8297898.1"/>
    </source>
</evidence>
<evidence type="ECO:0000256" key="4">
    <source>
        <dbReference type="ARBA" id="ARBA00023136"/>
    </source>
</evidence>
<evidence type="ECO:0000256" key="3">
    <source>
        <dbReference type="ARBA" id="ARBA00022989"/>
    </source>
</evidence>
<dbReference type="InterPro" id="IPR028082">
    <property type="entry name" value="Peripla_BP_I"/>
</dbReference>
<name>A0ABQ9E3M3_TEGGR</name>
<keyword evidence="2" id="KW-0812">Transmembrane</keyword>
<protein>
    <recommendedName>
        <fullName evidence="5">Receptor ligand binding region domain-containing protein</fullName>
    </recommendedName>
</protein>
<gene>
    <name evidence="6" type="ORF">KUTeg_024429</name>
</gene>
<dbReference type="SUPFAM" id="SSF53822">
    <property type="entry name" value="Periplasmic binding protein-like I"/>
    <property type="match status" value="1"/>
</dbReference>
<accession>A0ABQ9E3M3</accession>
<keyword evidence="4" id="KW-0472">Membrane</keyword>
<sequence>MTVGLQRLQHIFRSEKSNHRVRFAFRRLENVYDAHEDLKHLDRNAHEEIKNIVLDLSSQEAYIAIMRQLKSKIAEVGMNKFGRFLHGGSNLTGFDIIDHTSVHVKDFIKEWNNASKHNYPRAGERLMSDAALAVDSLQLVVESLKNLINNKSDIFDETFRRGKLYNYDVQGIPCNRRDTDSPEPRPWFHGKALMKALKSADFEGLTGKKDDRLQMIKHLI</sequence>
<evidence type="ECO:0000313" key="7">
    <source>
        <dbReference type="Proteomes" id="UP001217089"/>
    </source>
</evidence>
<comment type="subcellular location">
    <subcellularLocation>
        <location evidence="1">Membrane</location>
    </subcellularLocation>
</comment>
<dbReference type="Gene3D" id="3.40.50.2300">
    <property type="match status" value="1"/>
</dbReference>
<evidence type="ECO:0000256" key="1">
    <source>
        <dbReference type="ARBA" id="ARBA00004370"/>
    </source>
</evidence>
<dbReference type="Pfam" id="PF01094">
    <property type="entry name" value="ANF_receptor"/>
    <property type="match status" value="1"/>
</dbReference>
<keyword evidence="7" id="KW-1185">Reference proteome</keyword>